<feature type="region of interest" description="Disordered" evidence="1">
    <location>
        <begin position="39"/>
        <end position="83"/>
    </location>
</feature>
<sequence>MLPTDDLIAICFGLSSIFLAILSIFIMCKQQIAPEPDLEQGRQLTNLPPNRSSSLIASRNTPSRTSILSQNGTEIDDDSASLRATPQRSAKRYQVFAMLVPAMIFGALSSSDVPILV</sequence>
<name>A0A9X0DPP2_9HELO</name>
<dbReference type="EMBL" id="JAPEIS010000003">
    <property type="protein sequence ID" value="KAJ8068253.1"/>
    <property type="molecule type" value="Genomic_DNA"/>
</dbReference>
<feature type="compositionally biased region" description="Polar residues" evidence="1">
    <location>
        <begin position="42"/>
        <end position="73"/>
    </location>
</feature>
<dbReference type="Proteomes" id="UP001152300">
    <property type="component" value="Unassembled WGS sequence"/>
</dbReference>
<evidence type="ECO:0000313" key="3">
    <source>
        <dbReference type="EMBL" id="KAJ8068253.1"/>
    </source>
</evidence>
<accession>A0A9X0DPP2</accession>
<organism evidence="3 4">
    <name type="scientific">Sclerotinia nivalis</name>
    <dbReference type="NCBI Taxonomy" id="352851"/>
    <lineage>
        <taxon>Eukaryota</taxon>
        <taxon>Fungi</taxon>
        <taxon>Dikarya</taxon>
        <taxon>Ascomycota</taxon>
        <taxon>Pezizomycotina</taxon>
        <taxon>Leotiomycetes</taxon>
        <taxon>Helotiales</taxon>
        <taxon>Sclerotiniaceae</taxon>
        <taxon>Sclerotinia</taxon>
    </lineage>
</organism>
<comment type="caution">
    <text evidence="3">The sequence shown here is derived from an EMBL/GenBank/DDBJ whole genome shotgun (WGS) entry which is preliminary data.</text>
</comment>
<keyword evidence="2" id="KW-0812">Transmembrane</keyword>
<evidence type="ECO:0000313" key="4">
    <source>
        <dbReference type="Proteomes" id="UP001152300"/>
    </source>
</evidence>
<evidence type="ECO:0000256" key="2">
    <source>
        <dbReference type="SAM" id="Phobius"/>
    </source>
</evidence>
<keyword evidence="4" id="KW-1185">Reference proteome</keyword>
<feature type="transmembrane region" description="Helical" evidence="2">
    <location>
        <begin position="6"/>
        <end position="28"/>
    </location>
</feature>
<dbReference type="AlphaFoldDB" id="A0A9X0DPP2"/>
<gene>
    <name evidence="3" type="ORF">OCU04_003820</name>
</gene>
<reference evidence="3" key="1">
    <citation type="submission" date="2022-11" db="EMBL/GenBank/DDBJ databases">
        <title>Genome Resource of Sclerotinia nivalis Strain SnTB1, a Plant Pathogen Isolated from American Ginseng.</title>
        <authorList>
            <person name="Fan S."/>
        </authorList>
    </citation>
    <scope>NUCLEOTIDE SEQUENCE</scope>
    <source>
        <strain evidence="3">SnTB1</strain>
    </source>
</reference>
<keyword evidence="2" id="KW-1133">Transmembrane helix</keyword>
<keyword evidence="2" id="KW-0472">Membrane</keyword>
<evidence type="ECO:0000256" key="1">
    <source>
        <dbReference type="SAM" id="MobiDB-lite"/>
    </source>
</evidence>
<proteinExistence type="predicted"/>
<protein>
    <submittedName>
        <fullName evidence="3">Uncharacterized protein</fullName>
    </submittedName>
</protein>